<feature type="transmembrane region" description="Helical" evidence="13">
    <location>
        <begin position="87"/>
        <end position="107"/>
    </location>
</feature>
<evidence type="ECO:0000256" key="10">
    <source>
        <dbReference type="ARBA" id="ARBA00023316"/>
    </source>
</evidence>
<keyword evidence="6 11" id="KW-0133">Cell shape</keyword>
<feature type="binding site" evidence="11">
    <location>
        <position position="117"/>
    </location>
    <ligand>
        <name>UDP-N-acetyl-alpha-D-glucosamine</name>
        <dbReference type="ChEBI" id="CHEBI:57705"/>
    </ligand>
</feature>
<comment type="pathway">
    <text evidence="11">Cell wall biogenesis; peptidoglycan biosynthesis.</text>
</comment>
<dbReference type="InterPro" id="IPR004276">
    <property type="entry name" value="GlycoTrans_28_N"/>
</dbReference>
<keyword evidence="3 11" id="KW-0132">Cell division</keyword>
<keyword evidence="1 11" id="KW-1003">Cell membrane</keyword>
<dbReference type="EC" id="2.4.1.227" evidence="11"/>
<reference evidence="16" key="1">
    <citation type="submission" date="2012-03" db="EMBL/GenBank/DDBJ databases">
        <authorList>
            <person name="Johnson S.L."/>
            <person name="Sims D."/>
            <person name="Han S."/>
            <person name="Bruce D.C."/>
            <person name="Dasch G.A."/>
        </authorList>
    </citation>
    <scope>NUCLEOTIDE SEQUENCE [LARGE SCALE GENOMIC DNA]</scope>
    <source>
        <strain evidence="16">TH1527</strain>
    </source>
</reference>
<feature type="binding site" evidence="11">
    <location>
        <position position="317"/>
    </location>
    <ligand>
        <name>UDP-N-acetyl-alpha-D-glucosamine</name>
        <dbReference type="ChEBI" id="CHEBI:57705"/>
    </ligand>
</feature>
<evidence type="ECO:0000256" key="8">
    <source>
        <dbReference type="ARBA" id="ARBA00023136"/>
    </source>
</evidence>
<evidence type="ECO:0000256" key="4">
    <source>
        <dbReference type="ARBA" id="ARBA00022676"/>
    </source>
</evidence>
<dbReference type="HAMAP" id="MF_00033">
    <property type="entry name" value="MurG"/>
    <property type="match status" value="1"/>
</dbReference>
<dbReference type="NCBIfam" id="TIGR01133">
    <property type="entry name" value="murG"/>
    <property type="match status" value="1"/>
</dbReference>
<evidence type="ECO:0000256" key="1">
    <source>
        <dbReference type="ARBA" id="ARBA00022475"/>
    </source>
</evidence>
<dbReference type="EMBL" id="CP003397">
    <property type="protein sequence ID" value="AFE54257.1"/>
    <property type="molecule type" value="Genomic_DNA"/>
</dbReference>
<organism evidence="16 17">
    <name type="scientific">Rickettsia typhi str. TH1527</name>
    <dbReference type="NCBI Taxonomy" id="1003201"/>
    <lineage>
        <taxon>Bacteria</taxon>
        <taxon>Pseudomonadati</taxon>
        <taxon>Pseudomonadota</taxon>
        <taxon>Alphaproteobacteria</taxon>
        <taxon>Rickettsiales</taxon>
        <taxon>Rickettsiaceae</taxon>
        <taxon>Rickettsieae</taxon>
        <taxon>Rickettsia</taxon>
        <taxon>typhus group</taxon>
    </lineage>
</organism>
<comment type="catalytic activity">
    <reaction evidence="11">
        <text>di-trans,octa-cis-undecaprenyl diphospho-N-acetyl-alpha-D-muramoyl-L-alanyl-D-glutamyl-meso-2,6-diaminopimeloyl-D-alanyl-D-alanine + UDP-N-acetyl-alpha-D-glucosamine = di-trans,octa-cis-undecaprenyl diphospho-[N-acetyl-alpha-D-glucosaminyl-(1-&gt;4)]-N-acetyl-alpha-D-muramoyl-L-alanyl-D-glutamyl-meso-2,6-diaminopimeloyl-D-alanyl-D-alanine + UDP + H(+)</text>
        <dbReference type="Rhea" id="RHEA:31227"/>
        <dbReference type="ChEBI" id="CHEBI:15378"/>
        <dbReference type="ChEBI" id="CHEBI:57705"/>
        <dbReference type="ChEBI" id="CHEBI:58223"/>
        <dbReference type="ChEBI" id="CHEBI:61387"/>
        <dbReference type="ChEBI" id="CHEBI:61388"/>
        <dbReference type="EC" id="2.4.1.227"/>
    </reaction>
</comment>
<evidence type="ECO:0000256" key="5">
    <source>
        <dbReference type="ARBA" id="ARBA00022679"/>
    </source>
</evidence>
<evidence type="ECO:0000313" key="17">
    <source>
        <dbReference type="Proteomes" id="UP000007581"/>
    </source>
</evidence>
<evidence type="ECO:0000313" key="16">
    <source>
        <dbReference type="EMBL" id="AFE54257.1"/>
    </source>
</evidence>
<feature type="coiled-coil region" evidence="12">
    <location>
        <begin position="340"/>
        <end position="367"/>
    </location>
</feature>
<dbReference type="InterPro" id="IPR006009">
    <property type="entry name" value="GlcNAc_MurG"/>
</dbReference>
<sequence>MKKIILVAGGTGGHFFPAVALGEELIKRGYIVHFITDLRCKKYINKDMKIIFYLLDLKRFSNILLFLPTLLIAFLKSIKLIYHIKSCVIIGFGGYPVIAPMFAAIFLRIPIIIHEQNSYLGKVNKFFARFAKKIAISYEDIKNVPEFAKSKIVLTGGIVRKNIRELDSFIYLASQHCPTKLTKTVLTNTLNHFVKARNNKFSNCNIFTLFIFGGSQGAKLFSELIPASIEILMKKQPNLELKIIQQASLAHQVKIKDIYSKLNITYEFAEFFDNIALQYKVANLVISRAGASTIEELTYIGLPAIFIPLPSAADNHQYYNAKLLADNKAGWCLEQNNISAEKLADQILDLISNRQLLEDAAQNLLNRKQEGHLLLSNLIEDTVFL</sequence>
<dbReference type="InterPro" id="IPR007235">
    <property type="entry name" value="Glyco_trans_28_C"/>
</dbReference>
<feature type="binding site" evidence="11">
    <location>
        <position position="215"/>
    </location>
    <ligand>
        <name>UDP-N-acetyl-alpha-D-glucosamine</name>
        <dbReference type="ChEBI" id="CHEBI:57705"/>
    </ligand>
</feature>
<evidence type="ECO:0000256" key="9">
    <source>
        <dbReference type="ARBA" id="ARBA00023306"/>
    </source>
</evidence>
<evidence type="ECO:0000256" key="11">
    <source>
        <dbReference type="HAMAP-Rule" id="MF_00033"/>
    </source>
</evidence>
<keyword evidence="5 11" id="KW-0808">Transferase</keyword>
<dbReference type="GO" id="GO:0016757">
    <property type="term" value="F:glycosyltransferase activity"/>
    <property type="evidence" value="ECO:0007669"/>
    <property type="project" value="UniProtKB-KW"/>
</dbReference>
<dbReference type="SUPFAM" id="SSF53756">
    <property type="entry name" value="UDP-Glycosyltransferase/glycogen phosphorylase"/>
    <property type="match status" value="1"/>
</dbReference>
<evidence type="ECO:0000256" key="3">
    <source>
        <dbReference type="ARBA" id="ARBA00022618"/>
    </source>
</evidence>
<feature type="transmembrane region" description="Helical" evidence="13">
    <location>
        <begin position="57"/>
        <end position="75"/>
    </location>
</feature>
<evidence type="ECO:0000256" key="13">
    <source>
        <dbReference type="SAM" id="Phobius"/>
    </source>
</evidence>
<keyword evidence="7 11" id="KW-0573">Peptidoglycan synthesis</keyword>
<comment type="function">
    <text evidence="11">Cell wall formation. Catalyzes the transfer of a GlcNAc subunit on undecaprenyl-pyrophosphoryl-MurNAc-pentapeptide (lipid intermediate I) to form undecaprenyl-pyrophosphoryl-MurNAc-(pentapeptide)GlcNAc (lipid intermediate II).</text>
</comment>
<dbReference type="PANTHER" id="PTHR21015:SF22">
    <property type="entry name" value="GLYCOSYLTRANSFERASE"/>
    <property type="match status" value="1"/>
</dbReference>
<keyword evidence="4 11" id="KW-0328">Glycosyltransferase</keyword>
<feature type="domain" description="Glycosyl transferase family 28 C-terminal" evidence="15">
    <location>
        <begin position="208"/>
        <end position="370"/>
    </location>
</feature>
<feature type="binding site" evidence="11">
    <location>
        <position position="160"/>
    </location>
    <ligand>
        <name>UDP-N-acetyl-alpha-D-glucosamine</name>
        <dbReference type="ChEBI" id="CHEBI:57705"/>
    </ligand>
</feature>
<evidence type="ECO:0000256" key="6">
    <source>
        <dbReference type="ARBA" id="ARBA00022960"/>
    </source>
</evidence>
<feature type="domain" description="Glycosyltransferase family 28 N-terminal" evidence="14">
    <location>
        <begin position="4"/>
        <end position="136"/>
    </location>
</feature>
<name>A0ABM5MVN3_RICTP</name>
<evidence type="ECO:0000256" key="2">
    <source>
        <dbReference type="ARBA" id="ARBA00022519"/>
    </source>
</evidence>
<keyword evidence="2" id="KW-0997">Cell inner membrane</keyword>
<keyword evidence="10 11" id="KW-0961">Cell wall biogenesis/degradation</keyword>
<accession>A0ABM5MVN3</accession>
<dbReference type="Proteomes" id="UP000007581">
    <property type="component" value="Chromosome"/>
</dbReference>
<keyword evidence="17" id="KW-1185">Reference proteome</keyword>
<keyword evidence="8 11" id="KW-0472">Membrane</keyword>
<keyword evidence="13" id="KW-0812">Transmembrane</keyword>
<evidence type="ECO:0000256" key="12">
    <source>
        <dbReference type="SAM" id="Coils"/>
    </source>
</evidence>
<feature type="binding site" evidence="11">
    <location>
        <begin position="11"/>
        <end position="13"/>
    </location>
    <ligand>
        <name>UDP-N-acetyl-alpha-D-glucosamine</name>
        <dbReference type="ChEBI" id="CHEBI:57705"/>
    </ligand>
</feature>
<comment type="subcellular location">
    <subcellularLocation>
        <location evidence="11">Cell membrane</location>
        <topology evidence="11">Peripheral membrane protein</topology>
        <orientation evidence="11">Cytoplasmic side</orientation>
    </subcellularLocation>
</comment>
<dbReference type="Pfam" id="PF03033">
    <property type="entry name" value="Glyco_transf_28"/>
    <property type="match status" value="1"/>
</dbReference>
<evidence type="ECO:0000259" key="14">
    <source>
        <dbReference type="Pfam" id="PF03033"/>
    </source>
</evidence>
<keyword evidence="9 11" id="KW-0131">Cell cycle</keyword>
<dbReference type="Pfam" id="PF04101">
    <property type="entry name" value="Glyco_tran_28_C"/>
    <property type="match status" value="1"/>
</dbReference>
<evidence type="ECO:0000256" key="7">
    <source>
        <dbReference type="ARBA" id="ARBA00022984"/>
    </source>
</evidence>
<keyword evidence="12" id="KW-0175">Coiled coil</keyword>
<gene>
    <name evidence="11 16" type="primary">murG</name>
    <name evidence="16" type="ORF">RTTH1527_01960</name>
</gene>
<dbReference type="CDD" id="cd03785">
    <property type="entry name" value="GT28_MurG"/>
    <property type="match status" value="1"/>
</dbReference>
<evidence type="ECO:0000259" key="15">
    <source>
        <dbReference type="Pfam" id="PF04101"/>
    </source>
</evidence>
<dbReference type="RefSeq" id="WP_014419434.1">
    <property type="nucleotide sequence ID" value="NC_017066.1"/>
</dbReference>
<proteinExistence type="inferred from homology"/>
<protein>
    <recommendedName>
        <fullName evidence="11">UDP-N-acetylglucosamine--N-acetylmuramyl-(pentapeptide) pyrophosphoryl-undecaprenol N-acetylglucosamine transferase</fullName>
        <ecNumber evidence="11">2.4.1.227</ecNumber>
    </recommendedName>
    <alternativeName>
        <fullName evidence="11">Undecaprenyl-PP-MurNAc-pentapeptide-UDPGlcNAc GlcNAc transferase</fullName>
    </alternativeName>
</protein>
<keyword evidence="13" id="KW-1133">Transmembrane helix</keyword>
<dbReference type="Gene3D" id="3.40.50.2000">
    <property type="entry name" value="Glycogen Phosphorylase B"/>
    <property type="match status" value="2"/>
</dbReference>
<dbReference type="PANTHER" id="PTHR21015">
    <property type="entry name" value="UDP-N-ACETYLGLUCOSAMINE--N-ACETYLMURAMYL-(PENTAPEPTIDE) PYROPHOSPHORYL-UNDECAPRENOL N-ACETYLGLUCOSAMINE TRANSFERASE 1"/>
    <property type="match status" value="1"/>
</dbReference>
<comment type="caution">
    <text evidence="11">Lacks conserved residue(s) required for the propagation of feature annotation.</text>
</comment>
<comment type="similarity">
    <text evidence="11">Belongs to the glycosyltransferase 28 family. MurG subfamily.</text>
</comment>